<feature type="compositionally biased region" description="Polar residues" evidence="2">
    <location>
        <begin position="15"/>
        <end position="24"/>
    </location>
</feature>
<proteinExistence type="predicted"/>
<dbReference type="Gene3D" id="1.20.1310.20">
    <property type="entry name" value="Duffy-antigen binding domain"/>
    <property type="match status" value="5"/>
</dbReference>
<dbReference type="InterPro" id="IPR042202">
    <property type="entry name" value="Duffy-ag-bd_sf"/>
</dbReference>
<feature type="domain" description="Duffy-binding-like" evidence="8">
    <location>
        <begin position="2515"/>
        <end position="2649"/>
    </location>
</feature>
<protein>
    <recommendedName>
        <fullName evidence="11">Erythrocyte membrane protein 1</fullName>
    </recommendedName>
</protein>
<evidence type="ECO:0000256" key="2">
    <source>
        <dbReference type="SAM" id="MobiDB-lite"/>
    </source>
</evidence>
<dbReference type="Pfam" id="PF18562">
    <property type="entry name" value="CIDR1_gamma"/>
    <property type="match status" value="1"/>
</dbReference>
<dbReference type="Pfam" id="PF03011">
    <property type="entry name" value="PFEMP"/>
    <property type="match status" value="2"/>
</dbReference>
<name>W4J546_PLAFP</name>
<dbReference type="GO" id="GO:0016020">
    <property type="term" value="C:membrane"/>
    <property type="evidence" value="ECO:0007669"/>
    <property type="project" value="InterPro"/>
</dbReference>
<evidence type="ECO:0000259" key="6">
    <source>
        <dbReference type="Pfam" id="PF15447"/>
    </source>
</evidence>
<feature type="region of interest" description="Disordered" evidence="2">
    <location>
        <begin position="1"/>
        <end position="24"/>
    </location>
</feature>
<dbReference type="InterPro" id="IPR004258">
    <property type="entry name" value="DBL"/>
</dbReference>
<dbReference type="InterPro" id="IPR041480">
    <property type="entry name" value="CIDR1_gamma"/>
</dbReference>
<evidence type="ECO:0000259" key="5">
    <source>
        <dbReference type="Pfam" id="PF15445"/>
    </source>
</evidence>
<feature type="region of interest" description="Disordered" evidence="2">
    <location>
        <begin position="3069"/>
        <end position="3126"/>
    </location>
</feature>
<sequence>MGNTQSSEEEEAKTPSLTESHNSARNVLENIGIEIYNEEKKKVNGYTSQLKGTLWQAQFHDGLHKAAGWGVIYGPGDSCNLDHKFHTNIPIEAARNPCYGREQNRFGEDEGFECGNRIRDYNKKDSGTSCAPPRRRHICDKNLEYLNNNNTDDTDDLLGNVLVTAKYEGQSIVENHPQKGTSEVCTALARSFADIGDIVRGRDMFKPNEEDAVQKGLRAVFKKIHDKLKQPEKDYYNADEKGNYYKLREDWWALNRDQVWRAITCAARYNPGYFKKSDRSTQVFSNRQCGHNEGAPPTNLDYVPQYLRWFNEWAEEFCRIKKIKLENVKEACRGDNNDRYCDGDGFDCTQTDISCNILFVDLKCPSCANSCTSYKQWLKKKEGEFNKQKEKYEKEINDVRSNSHSTYDKEFYNKLKTEYSSFKKFAATLKEVLYCNDNNVHKKLDFNIPNVTFSNSDYCSSCPVFGVQCKGGNCSNVIIKECTDIMLRNTKGIKNKREVININMLVSDNSANGIAKELKDFCENTNIFKGIRNDEWSCGYLCNLDVCDLTNDNKNLHIDKRVTIRVVFKRWLEYFLKDYNRINENLNQCINNVEQNTCINECKKKCACIEKWAELKLKEWECVRNRYYKQYKKDNSDIYHFVRTFLKDEQFQTDLKKAKEGFKELHNLEDSSKCTDPDPSGNKECKQKDVVESLLYQLQKKIKTCQEQREENGKKDCIDMPKSPNEDDDEEQEETTSPKSDGGKCCSDGCDIINGMMEKKDEKGSIDHCNAKGEPYEWQCNNDKFIKDYEGACMPPRRQKLCIHNLKDKNQSGTEQQLKYAFMKCAAKEIYFLWIKFKEDKQKEKDAKSQNDEVQNQLNRGTIPEEFERQMFYTYGDFKDLCLGKDIGKPLDDVLKVKNNIDGIFSKKGRTTSSGLSRETWWENNKSHIWQAMVCGLSHHISDHGTRKNLIHNNQYCSVSNKLEEFVKTPQFLRWMIEWVDSYCKKQSQQYNDLKEKCKGCKDNPSTEECKNSCKLCKEECEKYKKFITKWKGQWITQSNKYETLYKIAISTIGTPTEQEKLVVDHLKDLQSKTSGANTYNSAEIYVNQKGYINDCDTQYKFDTSDSDDRNYAFSETPHGYGEACKCKDNIPKPAQKKEEKKVDDTCKIAEDILKDETEKKFADACAIKYGKKSYHGWDCRPSAFKKGQDEGACMPPRRRKLYLKYLKDLKGETSQIELRKAFIECGAIERFFAWHKYKKDIERENKEKQEQGGGYIFLNEEQESSFEPDAELDGGTIPEEFKHQMFYTFLDYKDIFFGKDMGKDVGDVENNIDSVFSIFGQTTSDKKRKEFWETYGKDIWNGMVCTLANSLTEAQKKMKIKNQYSYDKLKNSKSTTPSLEDIAKKPQFIRWFEEWAEEFCRKRKIKLEKVKEECRGENDSKHCSGDGHDCTETDLSHYNTFIDLHCPRCGEECMKYKKWMEKRQEEFNKQKRQYENEIKKFGSKNYDKYYEKFSKKYTPFDSFVETLKEGPHCSIKFLDGKLNFKNSHQTFGPSEYCKACPVYGVNCYWGKCRTISENTFKAKKGINGENKNDTNPTDIKVLVLGRKGESNDKELEHACKMTDLFEHSSVQKWTCRYLNQTDQCNIDNFAQHIDIDQVIAFNELFQRWLRYFVQDYNKMKDKINPCVKKENRKEQKCIKDCKKYCICVGKWLEIKEKEWKEIKKHYYKYSKSHKESIPHWVMSYFEQLYFDTAYKKAQDVVEGEVEKEKLWGCTGPNKCKPEEEQKKEDFIGNLIDRLQKKINDCQTQHEEKPQSNCAPFPKDPKHPNIPDNATEGGGTEIAAPAFCGNVDTKDRTVPKKDELCEKGTVNCEKVKKNGLINVPMDPKMSGEDHLNEVGENHNCGGIMVRTNGEWKSTHDLKYKRLDNRMYVSPRRQKFCVHHLDKARSLNDLRTRLCTVAANQGYNLAIKYEEYRKHYFVPPCHALKYSFYDYEHIILGDDPLELHSPTEKKLKHVFKESLENYSSDNNKLKKKRQDFWNHNKSCVWEAMKCGYNQGKTIGEQKAQGKGTKNDVNNIPDINGCTNNTPTEFDNVPQFLMWFTEWSEDFCYQRKEQLKKLEEGCINYKCGNSDERKKQECKNACEAYKNWLKDWKEQYKKQNLKFHEDKKEGMYNNTPYSDYIEEATNAQEYLNEQLKKLCTNSDFSCMENFSEHVEETDSPEQMYLPEDLDYPPKKFVEKCKCAIPPEPMSCVERTAQQLRKDAEKNIEVKLKGNAKSYNGNCNNITKEKYQEIKENICDFKDKIWSECKLSNDHCESTGKERFKIGEKWDFDEDTTDVKNKLYIPPRRKYMCLKKLENIVSTGIIDSKTLLVKIQEVAQNEGDDIIKNLLPENPCKENIICEAMKYSFADIGDIVRGRSKINPKNNNIEDILKKVFEEIHGKLHNDIKSKYPDNGDKKYTKLREAWWDTNRKHIWKAMTCNVPNDALLKKRIKNPGDNSQTIDPITATQEKCGYDKEPPDYDYIPERYRFLQEWSEYYCKARNKMQDEMKNDCEQCKTQNDGRCAIEEDTEKCKNCKDKCEKYKEFVKKWEGQLEGQKDSYKKIYLEGSTANNTEASTDYVKKFFKILSRECSYVSTIDKYLHESTHCTDYLYPENKSEEVNYAFSEYPKNHKEKCKCKEKPLPSHLGKNVISFIQNSFKPPKIPGLKTIEKAVPQIPKRIKNIRPDAHTIHELVARTFPYFVPFFQTDDKTPPTHNILNDVLPSAIPVGIALALTSIAFLYLKKKPKSPVDLIRVLDIHKGDYGIPTLKSSNRYIPYVSDTYKGKTYIYMEGDSDSGHYYEDTTDITSSESEYEELDINDIYVPGSPKYKTLIEVVLEPSKSNGNTPSKGDGNTLGDDMVPTTNTFTDEEWNELKHDFISQYLPNTEPNNNYRSGNSPTNTNNTTTSHDNMGEKPFIMSIHDRDLYTGEEISYNINMSTNTNNDIPKYVSNNVYSGIDLINDTLSGNQHIDIYDEVLKRKENELFGTNHVKQTSIHSVAKLTNSDPINNQLELFHKWLDRHRDMCEQWNNKEEVLDKLKEQWEIETHSGNKHSDIPSGKLSDTPSDNNIHSDIHPSDIPSGKQSDIPSDNNIHSDIPYVLNTD</sequence>
<feature type="domain" description="Cysteine-rich interdomain region 1 gamma" evidence="7">
    <location>
        <begin position="501"/>
        <end position="551"/>
    </location>
</feature>
<feature type="region of interest" description="Disordered" evidence="2">
    <location>
        <begin position="712"/>
        <end position="743"/>
    </location>
</feature>
<dbReference type="Pfam" id="PF05424">
    <property type="entry name" value="Duffy_binding"/>
    <property type="match status" value="5"/>
</dbReference>
<organism evidence="9 10">
    <name type="scientific">Plasmodium falciparum (isolate Palo Alto / Uganda)</name>
    <dbReference type="NCBI Taxonomy" id="57270"/>
    <lineage>
        <taxon>Eukaryota</taxon>
        <taxon>Sar</taxon>
        <taxon>Alveolata</taxon>
        <taxon>Apicomplexa</taxon>
        <taxon>Aconoidasida</taxon>
        <taxon>Haemosporida</taxon>
        <taxon>Plasmodiidae</taxon>
        <taxon>Plasmodium</taxon>
        <taxon>Plasmodium (Laverania)</taxon>
    </lineage>
</organism>
<dbReference type="InterPro" id="IPR008602">
    <property type="entry name" value="Duffy-antigen-binding"/>
</dbReference>
<accession>W4J546</accession>
<feature type="coiled-coil region" evidence="1">
    <location>
        <begin position="1458"/>
        <end position="1485"/>
    </location>
</feature>
<feature type="compositionally biased region" description="Polar residues" evidence="2">
    <location>
        <begin position="3104"/>
        <end position="3116"/>
    </location>
</feature>
<evidence type="ECO:0000313" key="9">
    <source>
        <dbReference type="EMBL" id="ETW57365.1"/>
    </source>
</evidence>
<dbReference type="Pfam" id="PF15445">
    <property type="entry name" value="ATS"/>
    <property type="match status" value="1"/>
</dbReference>
<dbReference type="Gene3D" id="1.20.58.830">
    <property type="match status" value="5"/>
</dbReference>
<feature type="domain" description="Duffy-antigen binding" evidence="4">
    <location>
        <begin position="791"/>
        <end position="974"/>
    </location>
</feature>
<dbReference type="Pfam" id="PF15447">
    <property type="entry name" value="NTS"/>
    <property type="match status" value="1"/>
</dbReference>
<dbReference type="SUPFAM" id="SSF140924">
    <property type="entry name" value="Duffy binding domain-like"/>
    <property type="match status" value="7"/>
</dbReference>
<feature type="domain" description="Duffy-antigen binding" evidence="4">
    <location>
        <begin position="2324"/>
        <end position="2511"/>
    </location>
</feature>
<evidence type="ECO:0008006" key="11">
    <source>
        <dbReference type="Google" id="ProtNLM"/>
    </source>
</evidence>
<dbReference type="Gene3D" id="1.10.1900.40">
    <property type="entry name" value="Acidic terminal segments, variant surface antigen of PfEMP1"/>
    <property type="match status" value="2"/>
</dbReference>
<keyword evidence="1" id="KW-0175">Coiled coil</keyword>
<dbReference type="Proteomes" id="UP000019103">
    <property type="component" value="Unassembled WGS sequence"/>
</dbReference>
<feature type="domain" description="Duffy-binding-like" evidence="8">
    <location>
        <begin position="1395"/>
        <end position="1536"/>
    </location>
</feature>
<feature type="domain" description="Duffy-binding-like" evidence="8">
    <location>
        <begin position="312"/>
        <end position="456"/>
    </location>
</feature>
<evidence type="ECO:0000259" key="7">
    <source>
        <dbReference type="Pfam" id="PF18562"/>
    </source>
</evidence>
<evidence type="ECO:0000259" key="8">
    <source>
        <dbReference type="Pfam" id="PF22672"/>
    </source>
</evidence>
<dbReference type="EMBL" id="KI927271">
    <property type="protein sequence ID" value="ETW57365.1"/>
    <property type="molecule type" value="Genomic_DNA"/>
</dbReference>
<dbReference type="InterPro" id="IPR029211">
    <property type="entry name" value="PfEMP1_ATS"/>
</dbReference>
<feature type="region of interest" description="Disordered" evidence="2">
    <location>
        <begin position="2863"/>
        <end position="2882"/>
    </location>
</feature>
<dbReference type="Pfam" id="PF22672">
    <property type="entry name" value="DBL_C"/>
    <property type="match status" value="3"/>
</dbReference>
<dbReference type="GO" id="GO:0046789">
    <property type="term" value="F:host cell surface receptor binding"/>
    <property type="evidence" value="ECO:0007669"/>
    <property type="project" value="InterPro"/>
</dbReference>
<evidence type="ECO:0000259" key="4">
    <source>
        <dbReference type="Pfam" id="PF05424"/>
    </source>
</evidence>
<dbReference type="InterPro" id="IPR044932">
    <property type="entry name" value="PfEMP1_ATS_sf"/>
</dbReference>
<feature type="region of interest" description="Disordered" evidence="2">
    <location>
        <begin position="2910"/>
        <end position="2934"/>
    </location>
</feature>
<feature type="domain" description="Duffy-antigen binding" evidence="4">
    <location>
        <begin position="129"/>
        <end position="308"/>
    </location>
</feature>
<dbReference type="FunFam" id="1.20.58.1930:FF:000001">
    <property type="entry name" value="Erythrocyte membrane protein 1, PfEMP1"/>
    <property type="match status" value="1"/>
</dbReference>
<evidence type="ECO:0000256" key="1">
    <source>
        <dbReference type="SAM" id="Coils"/>
    </source>
</evidence>
<gene>
    <name evidence="9" type="ORF">PFUGPA_00645</name>
</gene>
<dbReference type="Gene3D" id="1.20.58.1930">
    <property type="match status" value="2"/>
</dbReference>
<dbReference type="FunFam" id="1.10.1900.40:FF:000001">
    <property type="entry name" value="Erythrocyte membrane protein 1"/>
    <property type="match status" value="1"/>
</dbReference>
<feature type="domain" description="Duffy-binding-like" evidence="3">
    <location>
        <begin position="1645"/>
        <end position="1793"/>
    </location>
</feature>
<evidence type="ECO:0000313" key="10">
    <source>
        <dbReference type="Proteomes" id="UP000019103"/>
    </source>
</evidence>
<feature type="domain" description="Duffy-antigen binding" evidence="4">
    <location>
        <begin position="1910"/>
        <end position="2079"/>
    </location>
</feature>
<feature type="domain" description="Duffy-antigen binding" evidence="4">
    <location>
        <begin position="1192"/>
        <end position="1364"/>
    </location>
</feature>
<dbReference type="FunFam" id="1.20.1310.20:FF:000003">
    <property type="entry name" value="Erythrocyte membrane protein 1, PfEMP1"/>
    <property type="match status" value="1"/>
</dbReference>
<reference evidence="9 10" key="1">
    <citation type="submission" date="2013-02" db="EMBL/GenBank/DDBJ databases">
        <title>The Genome Annotation of Plasmodium falciparum Palo Alto/Uganda.</title>
        <authorList>
            <consortium name="The Broad Institute Genome Sequencing Platform"/>
            <consortium name="The Broad Institute Genome Sequencing Center for Infectious Disease"/>
            <person name="Neafsey D."/>
            <person name="Hoffman S."/>
            <person name="Volkman S."/>
            <person name="Rosenthal P."/>
            <person name="Walker B."/>
            <person name="Young S.K."/>
            <person name="Zeng Q."/>
            <person name="Gargeya S."/>
            <person name="Fitzgerald M."/>
            <person name="Haas B."/>
            <person name="Abouelleil A."/>
            <person name="Allen A.W."/>
            <person name="Alvarado L."/>
            <person name="Arachchi H.M."/>
            <person name="Berlin A.M."/>
            <person name="Chapman S.B."/>
            <person name="Gainer-Dewar J."/>
            <person name="Goldberg J."/>
            <person name="Griggs A."/>
            <person name="Gujja S."/>
            <person name="Hansen M."/>
            <person name="Howarth C."/>
            <person name="Imamovic A."/>
            <person name="Ireland A."/>
            <person name="Larimer J."/>
            <person name="McCowan C."/>
            <person name="Murphy C."/>
            <person name="Pearson M."/>
            <person name="Poon T.W."/>
            <person name="Priest M."/>
            <person name="Roberts A."/>
            <person name="Saif S."/>
            <person name="Shea T."/>
            <person name="Sisk P."/>
            <person name="Sykes S."/>
            <person name="Wortman J."/>
            <person name="Nusbaum C."/>
            <person name="Birren B."/>
        </authorList>
    </citation>
    <scope>NUCLEOTIDE SEQUENCE [LARGE SCALE GENOMIC DNA]</scope>
    <source>
        <strain evidence="9 10">Palo Alto/Uganda</strain>
    </source>
</reference>
<dbReference type="InterPro" id="IPR029210">
    <property type="entry name" value="PfEMP1_NTS"/>
</dbReference>
<reference evidence="9 10" key="2">
    <citation type="submission" date="2013-02" db="EMBL/GenBank/DDBJ databases">
        <title>The Genome Sequence of Plasmodium falciparum Palo Alto/Uganda.</title>
        <authorList>
            <consortium name="The Broad Institute Genome Sequencing Platform"/>
            <consortium name="The Broad Institute Genome Sequencing Center for Infectious Disease"/>
            <person name="Neafsey D."/>
            <person name="Cheeseman I."/>
            <person name="Volkman S."/>
            <person name="Adams J."/>
            <person name="Walker B."/>
            <person name="Young S.K."/>
            <person name="Zeng Q."/>
            <person name="Gargeya S."/>
            <person name="Fitzgerald M."/>
            <person name="Haas B."/>
            <person name="Abouelleil A."/>
            <person name="Alvarado L."/>
            <person name="Arachchi H.M."/>
            <person name="Berlin A.M."/>
            <person name="Chapman S.B."/>
            <person name="Dewar J."/>
            <person name="Goldberg J."/>
            <person name="Griggs A."/>
            <person name="Gujja S."/>
            <person name="Hansen M."/>
            <person name="Howarth C."/>
            <person name="Imamovic A."/>
            <person name="Larimer J."/>
            <person name="McCowan C."/>
            <person name="Murphy C."/>
            <person name="Neiman D."/>
            <person name="Pearson M."/>
            <person name="Priest M."/>
            <person name="Roberts A."/>
            <person name="Saif S."/>
            <person name="Shea T."/>
            <person name="Sisk P."/>
            <person name="Sykes S."/>
            <person name="Wortman J."/>
            <person name="Nusbaum C."/>
            <person name="Birren B."/>
        </authorList>
    </citation>
    <scope>NUCLEOTIDE SEQUENCE [LARGE SCALE GENOMIC DNA]</scope>
    <source>
        <strain evidence="9 10">Palo Alto/Uganda</strain>
    </source>
</reference>
<feature type="domain" description="Plasmodium falciparum erythrocyte membrane protein-1 N-terminal segment" evidence="6">
    <location>
        <begin position="23"/>
        <end position="58"/>
    </location>
</feature>
<feature type="compositionally biased region" description="Polar residues" evidence="2">
    <location>
        <begin position="2910"/>
        <end position="2921"/>
    </location>
</feature>
<feature type="domain" description="Duffy-binding-like" evidence="3">
    <location>
        <begin position="568"/>
        <end position="712"/>
    </location>
</feature>
<dbReference type="InterPro" id="IPR054595">
    <property type="entry name" value="DBL_C"/>
</dbReference>
<feature type="domain" description="Plasmodium falciparum erythrocyte membrane protein 1 acidic terminal segment" evidence="5">
    <location>
        <begin position="2749"/>
        <end position="3092"/>
    </location>
</feature>
<evidence type="ECO:0000259" key="3">
    <source>
        <dbReference type="Pfam" id="PF03011"/>
    </source>
</evidence>